<gene>
    <name evidence="3" type="ORF">Cob_v005761</name>
</gene>
<reference evidence="4" key="2">
    <citation type="journal article" date="2019" name="Mol. Plant Microbe Interact.">
        <title>Genome sequence resources for four phytopathogenic fungi from the Colletotrichum orbiculare species complex.</title>
        <authorList>
            <person name="Gan P."/>
            <person name="Tsushima A."/>
            <person name="Narusaka M."/>
            <person name="Narusaka Y."/>
            <person name="Takano Y."/>
            <person name="Kubo Y."/>
            <person name="Shirasu K."/>
        </authorList>
    </citation>
    <scope>GENOME REANNOTATION</scope>
    <source>
        <strain evidence="4">104-T / ATCC 96160 / CBS 514.97 / LARS 414 / MAFF 240422</strain>
    </source>
</reference>
<dbReference type="EMBL" id="AMCV02000015">
    <property type="protein sequence ID" value="TDZ21036.1"/>
    <property type="molecule type" value="Genomic_DNA"/>
</dbReference>
<accession>A0A484FT66</accession>
<dbReference type="OrthoDB" id="426133at2759"/>
<dbReference type="InterPro" id="IPR037461">
    <property type="entry name" value="CtCE2-like_dom"/>
</dbReference>
<evidence type="ECO:0000313" key="3">
    <source>
        <dbReference type="EMBL" id="TDZ21036.1"/>
    </source>
</evidence>
<feature type="domain" description="SGNH hydrolase-type esterase" evidence="2">
    <location>
        <begin position="172"/>
        <end position="338"/>
    </location>
</feature>
<keyword evidence="4" id="KW-1185">Reference proteome</keyword>
<dbReference type="PANTHER" id="PTHR37834">
    <property type="entry name" value="GDSL-LIKE LIPASE/ACYLHYDROLASE DOMAIN PROTEIN (AFU_ORTHOLOGUE AFUA_2G00620)"/>
    <property type="match status" value="1"/>
</dbReference>
<organism evidence="3 4">
    <name type="scientific">Colletotrichum orbiculare (strain 104-T / ATCC 96160 / CBS 514.97 / LARS 414 / MAFF 240422)</name>
    <name type="common">Cucumber anthracnose fungus</name>
    <name type="synonym">Colletotrichum lagenarium</name>
    <dbReference type="NCBI Taxonomy" id="1213857"/>
    <lineage>
        <taxon>Eukaryota</taxon>
        <taxon>Fungi</taxon>
        <taxon>Dikarya</taxon>
        <taxon>Ascomycota</taxon>
        <taxon>Pezizomycotina</taxon>
        <taxon>Sordariomycetes</taxon>
        <taxon>Hypocreomycetidae</taxon>
        <taxon>Glomerellales</taxon>
        <taxon>Glomerellaceae</taxon>
        <taxon>Colletotrichum</taxon>
        <taxon>Colletotrichum orbiculare species complex</taxon>
    </lineage>
</organism>
<dbReference type="InterPro" id="IPR036514">
    <property type="entry name" value="SGNH_hydro_sf"/>
</dbReference>
<dbReference type="Proteomes" id="UP000014480">
    <property type="component" value="Unassembled WGS sequence"/>
</dbReference>
<protein>
    <recommendedName>
        <fullName evidence="2">SGNH hydrolase-type esterase domain-containing protein</fullName>
    </recommendedName>
</protein>
<comment type="caution">
    <text evidence="3">The sequence shown here is derived from an EMBL/GenBank/DDBJ whole genome shotgun (WGS) entry which is preliminary data.</text>
</comment>
<dbReference type="InterPro" id="IPR013830">
    <property type="entry name" value="SGNH_hydro"/>
</dbReference>
<dbReference type="PANTHER" id="PTHR37834:SF2">
    <property type="entry name" value="ESTERASE, SGNH HYDROLASE-TYPE"/>
    <property type="match status" value="1"/>
</dbReference>
<reference evidence="4" key="1">
    <citation type="journal article" date="2013" name="New Phytol.">
        <title>Comparative genomic and transcriptomic analyses reveal the hemibiotrophic stage shift of Colletotrichum fungi.</title>
        <authorList>
            <person name="Gan P."/>
            <person name="Ikeda K."/>
            <person name="Irieda H."/>
            <person name="Narusaka M."/>
            <person name="O'Connell R.J."/>
            <person name="Narusaka Y."/>
            <person name="Takano Y."/>
            <person name="Kubo Y."/>
            <person name="Shirasu K."/>
        </authorList>
    </citation>
    <scope>NUCLEOTIDE SEQUENCE [LARGE SCALE GENOMIC DNA]</scope>
    <source>
        <strain evidence="4">104-T / ATCC 96160 / CBS 514.97 / LARS 414 / MAFF 240422</strain>
    </source>
</reference>
<sequence length="518" mass="57439">MIVPSLAAVLVCVTVVTATILENGRPRDVQFPDTRIEVEAGDYKTYDADVEEISYKGRWDSKYISWWAAPGIKFGFTGKTVAVTFGNETISSTLVAYRIAGLDWTHSNVTAGATHLFVSPETPGIELTGPVSPVTFELRVTNWAYGIQIEKIHVAAGEELVKIPDYSRRVEFIGDSLSAGMYNTYEALAGFAYGVGAGLGDTEYSITAYPGICVSDQDCWGNPRGQSHQWFYTSDTGGRAAEVWGDDPEPWDFSRNPAADLVVINLGTNDANAANNVSKSTYVESYKRLIQGVHGKWPEAQVIVMQMWQGFFQDGNTYGQNTDLREEVYSVYEYFNTEEYLSSPTIWDAVTNTTKKACKPAQPFVHFFNTTGILQHNDIAPQWHPTDVGQIKVASHLIQYITLKLGWPLYATGPEVYHETLNKGSIFGVLPPWPCKTSRFSFRMALVLITVGIVDDLPGSGDYRTLSTIILPRLRLGDSRNALPNRKSPLPPGLLRIHGGPLCHSQHTEDERVESWCL</sequence>
<proteinExistence type="predicted"/>
<feature type="chain" id="PRO_5019727186" description="SGNH hydrolase-type esterase domain-containing protein" evidence="1">
    <location>
        <begin position="19"/>
        <end position="518"/>
    </location>
</feature>
<dbReference type="GO" id="GO:0052689">
    <property type="term" value="F:carboxylic ester hydrolase activity"/>
    <property type="evidence" value="ECO:0007669"/>
    <property type="project" value="InterPro"/>
</dbReference>
<evidence type="ECO:0000256" key="1">
    <source>
        <dbReference type="SAM" id="SignalP"/>
    </source>
</evidence>
<dbReference type="InterPro" id="IPR052762">
    <property type="entry name" value="PCW_deacetylase/CE"/>
</dbReference>
<keyword evidence="1" id="KW-0732">Signal</keyword>
<name>A0A484FT66_COLOR</name>
<dbReference type="CDD" id="cd01831">
    <property type="entry name" value="Endoglucanase_E_like"/>
    <property type="match status" value="1"/>
</dbReference>
<dbReference type="AlphaFoldDB" id="A0A484FT66"/>
<dbReference type="Gene3D" id="3.40.50.1110">
    <property type="entry name" value="SGNH hydrolase"/>
    <property type="match status" value="1"/>
</dbReference>
<feature type="signal peptide" evidence="1">
    <location>
        <begin position="1"/>
        <end position="18"/>
    </location>
</feature>
<dbReference type="Pfam" id="PF13472">
    <property type="entry name" value="Lipase_GDSL_2"/>
    <property type="match status" value="1"/>
</dbReference>
<evidence type="ECO:0000313" key="4">
    <source>
        <dbReference type="Proteomes" id="UP000014480"/>
    </source>
</evidence>
<evidence type="ECO:0000259" key="2">
    <source>
        <dbReference type="Pfam" id="PF13472"/>
    </source>
</evidence>
<dbReference type="SUPFAM" id="SSF52266">
    <property type="entry name" value="SGNH hydrolase"/>
    <property type="match status" value="1"/>
</dbReference>